<feature type="region of interest" description="Disordered" evidence="1">
    <location>
        <begin position="194"/>
        <end position="221"/>
    </location>
</feature>
<feature type="compositionally biased region" description="Low complexity" evidence="1">
    <location>
        <begin position="194"/>
        <end position="205"/>
    </location>
</feature>
<accession>A0A9N8HXY1</accession>
<organism evidence="2 3">
    <name type="scientific">Seminavis robusta</name>
    <dbReference type="NCBI Taxonomy" id="568900"/>
    <lineage>
        <taxon>Eukaryota</taxon>
        <taxon>Sar</taxon>
        <taxon>Stramenopiles</taxon>
        <taxon>Ochrophyta</taxon>
        <taxon>Bacillariophyta</taxon>
        <taxon>Bacillariophyceae</taxon>
        <taxon>Bacillariophycidae</taxon>
        <taxon>Naviculales</taxon>
        <taxon>Naviculaceae</taxon>
        <taxon>Seminavis</taxon>
    </lineage>
</organism>
<sequence length="309" mass="33677">MIPAHYYYQKRQPALGGGISCGASVMDDDTLYKYTFSLASDDEASEATVVDEVDKKEEDSSVAALPCSATVQDESLYLPSAVGGAEAEAGEKDTGLPLGNTSRVGNVAGSSLVGMMILESSLLYKDNHDDDVSTVSGHPTEKDYYKYTSRDLARARKSVDVDECVAEEEEQEEVTPVKNSRTVVEKPVLKSVLPRSSVSSSGEEPTVVDDSSADFTAQSSSRPLVVVSSSDTNATVTTKQNNKLSKKKKMGNSLRSLFVVDANRSKQEGSRRGFLNKLFSRSSSSKTKKQQTIQEQDYYRKQNHFVIDC</sequence>
<feature type="region of interest" description="Disordered" evidence="1">
    <location>
        <begin position="82"/>
        <end position="101"/>
    </location>
</feature>
<protein>
    <submittedName>
        <fullName evidence="2">Uncharacterized protein</fullName>
    </submittedName>
</protein>
<reference evidence="2" key="1">
    <citation type="submission" date="2020-06" db="EMBL/GenBank/DDBJ databases">
        <authorList>
            <consortium name="Plant Systems Biology data submission"/>
        </authorList>
    </citation>
    <scope>NUCLEOTIDE SEQUENCE</scope>
    <source>
        <strain evidence="2">D6</strain>
    </source>
</reference>
<dbReference type="Proteomes" id="UP001153069">
    <property type="component" value="Unassembled WGS sequence"/>
</dbReference>
<name>A0A9N8HXY1_9STRA</name>
<dbReference type="AlphaFoldDB" id="A0A9N8HXY1"/>
<keyword evidence="3" id="KW-1185">Reference proteome</keyword>
<evidence type="ECO:0000313" key="3">
    <source>
        <dbReference type="Proteomes" id="UP001153069"/>
    </source>
</evidence>
<comment type="caution">
    <text evidence="2">The sequence shown here is derived from an EMBL/GenBank/DDBJ whole genome shotgun (WGS) entry which is preliminary data.</text>
</comment>
<proteinExistence type="predicted"/>
<evidence type="ECO:0000313" key="2">
    <source>
        <dbReference type="EMBL" id="CAB9526813.1"/>
    </source>
</evidence>
<gene>
    <name evidence="2" type="ORF">SEMRO_1894_G303930.1</name>
</gene>
<dbReference type="EMBL" id="CAICTM010001892">
    <property type="protein sequence ID" value="CAB9526813.1"/>
    <property type="molecule type" value="Genomic_DNA"/>
</dbReference>
<evidence type="ECO:0000256" key="1">
    <source>
        <dbReference type="SAM" id="MobiDB-lite"/>
    </source>
</evidence>